<evidence type="ECO:0000313" key="10">
    <source>
        <dbReference type="Proteomes" id="UP000014634"/>
    </source>
</evidence>
<evidence type="ECO:0000256" key="5">
    <source>
        <dbReference type="ARBA" id="ARBA00022989"/>
    </source>
</evidence>
<feature type="transmembrane region" description="Helical" evidence="7">
    <location>
        <begin position="315"/>
        <end position="342"/>
    </location>
</feature>
<keyword evidence="5 7" id="KW-1133">Transmembrane helix</keyword>
<keyword evidence="6 7" id="KW-0472">Membrane</keyword>
<feature type="transmembrane region" description="Helical" evidence="7">
    <location>
        <begin position="393"/>
        <end position="414"/>
    </location>
</feature>
<keyword evidence="3" id="KW-1003">Cell membrane</keyword>
<organism evidence="9 10">
    <name type="scientific">Treponema medium ATCC 700293</name>
    <dbReference type="NCBI Taxonomy" id="1125700"/>
    <lineage>
        <taxon>Bacteria</taxon>
        <taxon>Pseudomonadati</taxon>
        <taxon>Spirochaetota</taxon>
        <taxon>Spirochaetia</taxon>
        <taxon>Spirochaetales</taxon>
        <taxon>Treponemataceae</taxon>
        <taxon>Treponema</taxon>
    </lineage>
</organism>
<dbReference type="EMBL" id="ATFE01000008">
    <property type="protein sequence ID" value="EPF29006.1"/>
    <property type="molecule type" value="Genomic_DNA"/>
</dbReference>
<evidence type="ECO:0000256" key="3">
    <source>
        <dbReference type="ARBA" id="ARBA00022475"/>
    </source>
</evidence>
<dbReference type="PANTHER" id="PTHR30252">
    <property type="entry name" value="INNER MEMBRANE PEPTIDE TRANSPORTER"/>
    <property type="match status" value="1"/>
</dbReference>
<dbReference type="GO" id="GO:0005886">
    <property type="term" value="C:plasma membrane"/>
    <property type="evidence" value="ECO:0007669"/>
    <property type="project" value="UniProtKB-SubCell"/>
</dbReference>
<evidence type="ECO:0000259" key="8">
    <source>
        <dbReference type="Pfam" id="PF02554"/>
    </source>
</evidence>
<evidence type="ECO:0000256" key="4">
    <source>
        <dbReference type="ARBA" id="ARBA00022692"/>
    </source>
</evidence>
<feature type="transmembrane region" description="Helical" evidence="7">
    <location>
        <begin position="54"/>
        <end position="76"/>
    </location>
</feature>
<feature type="transmembrane region" description="Helical" evidence="7">
    <location>
        <begin position="369"/>
        <end position="387"/>
    </location>
</feature>
<evidence type="ECO:0000256" key="1">
    <source>
        <dbReference type="ARBA" id="ARBA00004651"/>
    </source>
</evidence>
<comment type="caution">
    <text evidence="9">The sequence shown here is derived from an EMBL/GenBank/DDBJ whole genome shotgun (WGS) entry which is preliminary data.</text>
</comment>
<comment type="similarity">
    <text evidence="2">Belongs to the peptide transporter carbon starvation (CstA) (TC 2.A.114) family.</text>
</comment>
<evidence type="ECO:0000313" key="9">
    <source>
        <dbReference type="EMBL" id="EPF29006.1"/>
    </source>
</evidence>
<feature type="transmembrane region" description="Helical" evidence="7">
    <location>
        <begin position="231"/>
        <end position="255"/>
    </location>
</feature>
<dbReference type="Proteomes" id="UP000014634">
    <property type="component" value="Unassembled WGS sequence"/>
</dbReference>
<feature type="domain" description="CstA N-terminal" evidence="8">
    <location>
        <begin position="4"/>
        <end position="143"/>
    </location>
</feature>
<keyword evidence="4 7" id="KW-0812">Transmembrane</keyword>
<name>A0AA87NMK2_TREMD</name>
<feature type="transmembrane region" description="Helical" evidence="7">
    <location>
        <begin position="129"/>
        <end position="154"/>
    </location>
</feature>
<proteinExistence type="inferred from homology"/>
<comment type="subcellular location">
    <subcellularLocation>
        <location evidence="1">Cell membrane</location>
        <topology evidence="1">Multi-pass membrane protein</topology>
    </subcellularLocation>
</comment>
<dbReference type="InterPro" id="IPR051605">
    <property type="entry name" value="CstA"/>
</dbReference>
<dbReference type="InterPro" id="IPR003706">
    <property type="entry name" value="CstA_N"/>
</dbReference>
<feature type="transmembrane region" description="Helical" evidence="7">
    <location>
        <begin position="455"/>
        <end position="476"/>
    </location>
</feature>
<feature type="transmembrane region" description="Helical" evidence="7">
    <location>
        <begin position="186"/>
        <end position="211"/>
    </location>
</feature>
<sequence length="502" mass="54767">MVTFLLCVAALIVGYLVYGTFVEKVFAPNEANRTPAMANPDGIDYVPISKPKAFLIQLLNIAGLGPIFGAISGALWGPSVYLWIVGGTLLAGGVHDYLAGMLSVRNDGASITEITGKYLGHTMQNIMRVFGLVLLVMVGVVFMVGPAGLLALLTPEWLNVKVWTIIILVYYFLATLLPVDKVIARFYPIFGIFLILMAVGVSVATMLNNGVRPMMELTLENLYPSAHQRPIWPLMFITVACGAISGFHATQSPIVSRTLKNEKEGRWVFYGAMVAEGIIAMVWASAAIAFFWNKDGSGTGLKALLDIGGGNSKSVYTICTGLLGTVGGAIAMVGVIACPITSGDTAFRSARMIVFDWFKLDEKNLKTRLSVAVPLLLIGYCISLINYNVVWRYFSWSNQTLAMIVLWTGGAYLATNYSNRNRCWIAVIPATFMSAVSVTYLMYAPECFNLVRLGMQGITISYAVGIVVAAVFFIIFMTRIYMRPQQSLESQQKIIIGRAHSK</sequence>
<accession>A0AA87NMK2</accession>
<dbReference type="GO" id="GO:0009267">
    <property type="term" value="P:cellular response to starvation"/>
    <property type="evidence" value="ECO:0007669"/>
    <property type="project" value="InterPro"/>
</dbReference>
<evidence type="ECO:0000256" key="2">
    <source>
        <dbReference type="ARBA" id="ARBA00007755"/>
    </source>
</evidence>
<protein>
    <recommendedName>
        <fullName evidence="8">CstA N-terminal domain-containing protein</fullName>
    </recommendedName>
</protein>
<reference evidence="9 10" key="1">
    <citation type="submission" date="2013-04" db="EMBL/GenBank/DDBJ databases">
        <title>The Genome Sequence of Treponema medium ATCC 700293.</title>
        <authorList>
            <consortium name="The Broad Institute Genomics Platform"/>
            <person name="Earl A."/>
            <person name="Ward D."/>
            <person name="Feldgarden M."/>
            <person name="Gevers D."/>
            <person name="Leonetti C."/>
            <person name="Blanton J.M."/>
            <person name="Dewhirst F.E."/>
            <person name="Izard J."/>
            <person name="Walker B."/>
            <person name="Young S."/>
            <person name="Zeng Q."/>
            <person name="Gargeya S."/>
            <person name="Fitzgerald M."/>
            <person name="Haas B."/>
            <person name="Abouelleil A."/>
            <person name="Allen A.W."/>
            <person name="Alvarado L."/>
            <person name="Arachchi H.M."/>
            <person name="Berlin A.M."/>
            <person name="Chapman S.B."/>
            <person name="Gainer-Dewar J."/>
            <person name="Goldberg J."/>
            <person name="Griggs A."/>
            <person name="Gujja S."/>
            <person name="Hansen M."/>
            <person name="Howarth C."/>
            <person name="Imamovic A."/>
            <person name="Ireland A."/>
            <person name="Larimer J."/>
            <person name="McCowan C."/>
            <person name="Murphy C."/>
            <person name="Pearson M."/>
            <person name="Poon T.W."/>
            <person name="Priest M."/>
            <person name="Roberts A."/>
            <person name="Saif S."/>
            <person name="Shea T."/>
            <person name="Sisk P."/>
            <person name="Sykes S."/>
            <person name="Wortman J."/>
            <person name="Nusbaum C."/>
            <person name="Birren B."/>
        </authorList>
    </citation>
    <scope>NUCLEOTIDE SEQUENCE [LARGE SCALE GENOMIC DNA]</scope>
    <source>
        <strain evidence="9 10">ATCC 700293</strain>
    </source>
</reference>
<feature type="transmembrane region" description="Helical" evidence="7">
    <location>
        <begin position="423"/>
        <end position="443"/>
    </location>
</feature>
<feature type="domain" description="CstA N-terminal" evidence="8">
    <location>
        <begin position="159"/>
        <end position="284"/>
    </location>
</feature>
<evidence type="ECO:0000256" key="6">
    <source>
        <dbReference type="ARBA" id="ARBA00023136"/>
    </source>
</evidence>
<dbReference type="PANTHER" id="PTHR30252:SF4">
    <property type="entry name" value="CARBON STARVATION"/>
    <property type="match status" value="1"/>
</dbReference>
<feature type="transmembrane region" description="Helical" evidence="7">
    <location>
        <begin position="267"/>
        <end position="292"/>
    </location>
</feature>
<evidence type="ECO:0000256" key="7">
    <source>
        <dbReference type="SAM" id="Phobius"/>
    </source>
</evidence>
<dbReference type="RefSeq" id="WP_016523201.1">
    <property type="nucleotide sequence ID" value="NZ_KE332517.1"/>
</dbReference>
<dbReference type="AlphaFoldDB" id="A0AA87NMK2"/>
<gene>
    <name evidence="9" type="ORF">HMPREF9195_01249</name>
</gene>
<dbReference type="Pfam" id="PF02554">
    <property type="entry name" value="CstA"/>
    <property type="match status" value="2"/>
</dbReference>
<feature type="transmembrane region" description="Helical" evidence="7">
    <location>
        <begin position="160"/>
        <end position="179"/>
    </location>
</feature>